<gene>
    <name evidence="2" type="ORF">GCM10011385_00070</name>
</gene>
<feature type="coiled-coil region" evidence="1">
    <location>
        <begin position="67"/>
        <end position="113"/>
    </location>
</feature>
<protein>
    <submittedName>
        <fullName evidence="2">Uncharacterized protein</fullName>
    </submittedName>
</protein>
<sequence length="115" mass="13324">MSSATAASDYVRRMIEKETRGWGDQRNAMSRLERRYSIPFWSLNNLRTGRAKTVEAGLFSRIRSAYLDLCERELAKLQHELAIEKARHPHDDFTDLESEAEELRSRLLAKKEAIG</sequence>
<evidence type="ECO:0000313" key="3">
    <source>
        <dbReference type="Proteomes" id="UP000636264"/>
    </source>
</evidence>
<name>A0A916RBM1_9HYPH</name>
<keyword evidence="1" id="KW-0175">Coiled coil</keyword>
<comment type="caution">
    <text evidence="2">The sequence shown here is derived from an EMBL/GenBank/DDBJ whole genome shotgun (WGS) entry which is preliminary data.</text>
</comment>
<reference evidence="2" key="2">
    <citation type="submission" date="2020-09" db="EMBL/GenBank/DDBJ databases">
        <authorList>
            <person name="Sun Q."/>
            <person name="Zhou Y."/>
        </authorList>
    </citation>
    <scope>NUCLEOTIDE SEQUENCE</scope>
    <source>
        <strain evidence="2">CGMCC 1.15320</strain>
    </source>
</reference>
<evidence type="ECO:0000313" key="2">
    <source>
        <dbReference type="EMBL" id="GGA50825.1"/>
    </source>
</evidence>
<proteinExistence type="predicted"/>
<dbReference type="AlphaFoldDB" id="A0A916RBM1"/>
<keyword evidence="3" id="KW-1185">Reference proteome</keyword>
<accession>A0A916RBM1</accession>
<organism evidence="2 3">
    <name type="scientific">Nitratireductor aestuarii</name>
    <dbReference type="NCBI Taxonomy" id="1735103"/>
    <lineage>
        <taxon>Bacteria</taxon>
        <taxon>Pseudomonadati</taxon>
        <taxon>Pseudomonadota</taxon>
        <taxon>Alphaproteobacteria</taxon>
        <taxon>Hyphomicrobiales</taxon>
        <taxon>Phyllobacteriaceae</taxon>
        <taxon>Nitratireductor</taxon>
    </lineage>
</organism>
<dbReference type="RefSeq" id="WP_244630161.1">
    <property type="nucleotide sequence ID" value="NZ_BMIF01000001.1"/>
</dbReference>
<dbReference type="EMBL" id="BMIF01000001">
    <property type="protein sequence ID" value="GGA50825.1"/>
    <property type="molecule type" value="Genomic_DNA"/>
</dbReference>
<dbReference type="Proteomes" id="UP000636264">
    <property type="component" value="Unassembled WGS sequence"/>
</dbReference>
<evidence type="ECO:0000256" key="1">
    <source>
        <dbReference type="SAM" id="Coils"/>
    </source>
</evidence>
<reference evidence="2" key="1">
    <citation type="journal article" date="2014" name="Int. J. Syst. Evol. Microbiol.">
        <title>Complete genome sequence of Corynebacterium casei LMG S-19264T (=DSM 44701T), isolated from a smear-ripened cheese.</title>
        <authorList>
            <consortium name="US DOE Joint Genome Institute (JGI-PGF)"/>
            <person name="Walter F."/>
            <person name="Albersmeier A."/>
            <person name="Kalinowski J."/>
            <person name="Ruckert C."/>
        </authorList>
    </citation>
    <scope>NUCLEOTIDE SEQUENCE</scope>
    <source>
        <strain evidence="2">CGMCC 1.15320</strain>
    </source>
</reference>